<keyword evidence="7" id="KW-0808">Transferase</keyword>
<evidence type="ECO:0000256" key="12">
    <source>
        <dbReference type="ARBA" id="ARBA00023253"/>
    </source>
</evidence>
<evidence type="ECO:0000256" key="4">
    <source>
        <dbReference type="ARBA" id="ARBA00012196"/>
    </source>
</evidence>
<sequence>MERKKIKVGPGEIVKPGCHAKDGNPFGPFWDTFNIDFQKSEFYAPLHFDVHNTIIAKKWQSKYQPNEWPVLAFAGAPAHFPVQSENVGLQKYVKWNEDYTKMAKDYIKNTLPKGAFIGIHLRNGIDWIKACEHIKNSKQLFSSPQCLGYNNEKGLLFKELCFQTRELVIRQIKRVVKRMNNENPSNKIKSVFVASDSNHLLPDLNQSLERMGITAHKLEENNPHLDLAILGLSNHFIGNCISSFSAFVKRERDVRGFPSSFFAYPKDTSRTKHEEL</sequence>
<evidence type="ECO:0000256" key="9">
    <source>
        <dbReference type="ARBA" id="ARBA00022976"/>
    </source>
</evidence>
<evidence type="ECO:0000256" key="11">
    <source>
        <dbReference type="ARBA" id="ARBA00023180"/>
    </source>
</evidence>
<keyword evidence="6" id="KW-0328">Glycosyltransferase</keyword>
<dbReference type="EnsemblMetazoa" id="MESCA009688-RA">
    <property type="protein sequence ID" value="MESCA009688-PA"/>
    <property type="gene ID" value="MESCA009688"/>
</dbReference>
<accession>T1H0K8</accession>
<dbReference type="GO" id="GO:0007219">
    <property type="term" value="P:Notch signaling pathway"/>
    <property type="evidence" value="ECO:0007669"/>
    <property type="project" value="UniProtKB-KW"/>
</dbReference>
<dbReference type="GO" id="GO:0006004">
    <property type="term" value="P:fucose metabolic process"/>
    <property type="evidence" value="ECO:0007669"/>
    <property type="project" value="UniProtKB-KW"/>
</dbReference>
<reference evidence="17" key="2">
    <citation type="submission" date="2015-06" db="UniProtKB">
        <authorList>
            <consortium name="EnsemblMetazoa"/>
        </authorList>
    </citation>
    <scope>IDENTIFICATION</scope>
</reference>
<comment type="subcellular location">
    <subcellularLocation>
        <location evidence="1">Endoplasmic reticulum</location>
    </subcellularLocation>
</comment>
<comment type="catalytic activity">
    <reaction evidence="15">
        <text>L-threonyl-[protein] + GDP-beta-L-fucose = 3-O-(alpha-L-fucosyl)-L-threonyl-[protein] + GDP + H(+)</text>
        <dbReference type="Rhea" id="RHEA:70491"/>
        <dbReference type="Rhea" id="RHEA-COMP:11060"/>
        <dbReference type="Rhea" id="RHEA-COMP:17915"/>
        <dbReference type="ChEBI" id="CHEBI:15378"/>
        <dbReference type="ChEBI" id="CHEBI:30013"/>
        <dbReference type="ChEBI" id="CHEBI:57273"/>
        <dbReference type="ChEBI" id="CHEBI:58189"/>
        <dbReference type="ChEBI" id="CHEBI:189631"/>
        <dbReference type="EC" id="2.4.1.221"/>
    </reaction>
    <physiologicalReaction direction="left-to-right" evidence="15">
        <dbReference type="Rhea" id="RHEA:70492"/>
    </physiologicalReaction>
</comment>
<keyword evidence="10" id="KW-1015">Disulfide bond</keyword>
<proteinExistence type="inferred from homology"/>
<dbReference type="HOGENOM" id="CLU_039551_0_0_1"/>
<dbReference type="PANTHER" id="PTHR21420">
    <property type="entry name" value="GDP-FUCOSE PROTEIN O-FUCOSYLTRANSFERASE 1"/>
    <property type="match status" value="1"/>
</dbReference>
<keyword evidence="18" id="KW-1185">Reference proteome</keyword>
<organism evidence="17 18">
    <name type="scientific">Megaselia scalaris</name>
    <name type="common">Humpbacked fly</name>
    <name type="synonym">Phora scalaris</name>
    <dbReference type="NCBI Taxonomy" id="36166"/>
    <lineage>
        <taxon>Eukaryota</taxon>
        <taxon>Metazoa</taxon>
        <taxon>Ecdysozoa</taxon>
        <taxon>Arthropoda</taxon>
        <taxon>Hexapoda</taxon>
        <taxon>Insecta</taxon>
        <taxon>Pterygota</taxon>
        <taxon>Neoptera</taxon>
        <taxon>Endopterygota</taxon>
        <taxon>Diptera</taxon>
        <taxon>Brachycera</taxon>
        <taxon>Muscomorpha</taxon>
        <taxon>Platypezoidea</taxon>
        <taxon>Phoridae</taxon>
        <taxon>Megaseliini</taxon>
        <taxon>Megaselia</taxon>
    </lineage>
</organism>
<evidence type="ECO:0000256" key="10">
    <source>
        <dbReference type="ARBA" id="ARBA00023157"/>
    </source>
</evidence>
<evidence type="ECO:0000256" key="1">
    <source>
        <dbReference type="ARBA" id="ARBA00004240"/>
    </source>
</evidence>
<keyword evidence="9" id="KW-0914">Notch signaling pathway</keyword>
<evidence type="ECO:0000256" key="3">
    <source>
        <dbReference type="ARBA" id="ARBA00010626"/>
    </source>
</evidence>
<protein>
    <recommendedName>
        <fullName evidence="5">GDP-fucose protein O-fucosyltransferase 1</fullName>
        <ecNumber evidence="4">2.4.1.221</ecNumber>
    </recommendedName>
    <alternativeName>
        <fullName evidence="14">Peptide-O-fucosyltransferase 1</fullName>
    </alternativeName>
</protein>
<dbReference type="STRING" id="36166.T1H0K8"/>
<comment type="similarity">
    <text evidence="3">Belongs to the glycosyltransferase 65 family.</text>
</comment>
<dbReference type="EMBL" id="CAQQ02373491">
    <property type="status" value="NOT_ANNOTATED_CDS"/>
    <property type="molecule type" value="Genomic_DNA"/>
</dbReference>
<evidence type="ECO:0000256" key="2">
    <source>
        <dbReference type="ARBA" id="ARBA00004922"/>
    </source>
</evidence>
<dbReference type="GO" id="GO:0046922">
    <property type="term" value="F:peptide-O-fucosyltransferase activity"/>
    <property type="evidence" value="ECO:0007669"/>
    <property type="project" value="UniProtKB-EC"/>
</dbReference>
<evidence type="ECO:0000256" key="5">
    <source>
        <dbReference type="ARBA" id="ARBA00021745"/>
    </source>
</evidence>
<evidence type="ECO:0000256" key="7">
    <source>
        <dbReference type="ARBA" id="ARBA00022679"/>
    </source>
</evidence>
<dbReference type="AlphaFoldDB" id="T1H0K8"/>
<comment type="catalytic activity">
    <reaction evidence="16">
        <text>L-seryl-[protein] + GDP-beta-L-fucose = 3-O-(alpha-L-fucosyl)-L-seryl-[protein] + GDP + H(+)</text>
        <dbReference type="Rhea" id="RHEA:63644"/>
        <dbReference type="Rhea" id="RHEA-COMP:9863"/>
        <dbReference type="Rhea" id="RHEA-COMP:17914"/>
        <dbReference type="ChEBI" id="CHEBI:15378"/>
        <dbReference type="ChEBI" id="CHEBI:29999"/>
        <dbReference type="ChEBI" id="CHEBI:57273"/>
        <dbReference type="ChEBI" id="CHEBI:58189"/>
        <dbReference type="ChEBI" id="CHEBI:189632"/>
        <dbReference type="EC" id="2.4.1.221"/>
    </reaction>
    <physiologicalReaction direction="left-to-right" evidence="16">
        <dbReference type="Rhea" id="RHEA:63645"/>
    </physiologicalReaction>
</comment>
<evidence type="ECO:0000256" key="13">
    <source>
        <dbReference type="ARBA" id="ARBA00023277"/>
    </source>
</evidence>
<dbReference type="OMA" id="HMINDIE"/>
<keyword evidence="11" id="KW-0325">Glycoprotein</keyword>
<dbReference type="Pfam" id="PF10250">
    <property type="entry name" value="O-FucT"/>
    <property type="match status" value="1"/>
</dbReference>
<keyword evidence="13" id="KW-0119">Carbohydrate metabolism</keyword>
<dbReference type="PANTHER" id="PTHR21420:SF10">
    <property type="entry name" value="GDP-FUCOSE PROTEIN O-FUCOSYLTRANSFERASE 1"/>
    <property type="match status" value="1"/>
</dbReference>
<comment type="pathway">
    <text evidence="2">Protein modification; protein glycosylation.</text>
</comment>
<dbReference type="EC" id="2.4.1.221" evidence="4"/>
<dbReference type="InterPro" id="IPR019378">
    <property type="entry name" value="GDP-Fuc_O-FucTrfase"/>
</dbReference>
<keyword evidence="8" id="KW-0256">Endoplasmic reticulum</keyword>
<dbReference type="Proteomes" id="UP000015102">
    <property type="component" value="Unassembled WGS sequence"/>
</dbReference>
<evidence type="ECO:0000256" key="8">
    <source>
        <dbReference type="ARBA" id="ARBA00022824"/>
    </source>
</evidence>
<dbReference type="GO" id="GO:0005783">
    <property type="term" value="C:endoplasmic reticulum"/>
    <property type="evidence" value="ECO:0007669"/>
    <property type="project" value="UniProtKB-SubCell"/>
</dbReference>
<evidence type="ECO:0000256" key="16">
    <source>
        <dbReference type="ARBA" id="ARBA00048647"/>
    </source>
</evidence>
<evidence type="ECO:0000256" key="6">
    <source>
        <dbReference type="ARBA" id="ARBA00022676"/>
    </source>
</evidence>
<dbReference type="InterPro" id="IPR039922">
    <property type="entry name" value="POFUT1"/>
</dbReference>
<dbReference type="UniPathway" id="UPA00378"/>
<evidence type="ECO:0000256" key="15">
    <source>
        <dbReference type="ARBA" id="ARBA00047273"/>
    </source>
</evidence>
<keyword evidence="12" id="KW-0294">Fucose metabolism</keyword>
<evidence type="ECO:0000313" key="18">
    <source>
        <dbReference type="Proteomes" id="UP000015102"/>
    </source>
</evidence>
<dbReference type="Gene3D" id="3.40.50.11350">
    <property type="match status" value="1"/>
</dbReference>
<reference evidence="18" key="1">
    <citation type="submission" date="2013-02" db="EMBL/GenBank/DDBJ databases">
        <authorList>
            <person name="Hughes D."/>
        </authorList>
    </citation>
    <scope>NUCLEOTIDE SEQUENCE</scope>
    <source>
        <strain>Durham</strain>
        <strain evidence="18">NC isolate 2 -- Noor lab</strain>
    </source>
</reference>
<dbReference type="Gene3D" id="3.40.50.11340">
    <property type="match status" value="1"/>
</dbReference>
<dbReference type="CDD" id="cd11302">
    <property type="entry name" value="O-FucT-1"/>
    <property type="match status" value="1"/>
</dbReference>
<evidence type="ECO:0000256" key="14">
    <source>
        <dbReference type="ARBA" id="ARBA00033080"/>
    </source>
</evidence>
<evidence type="ECO:0000313" key="17">
    <source>
        <dbReference type="EnsemblMetazoa" id="MESCA009688-PA"/>
    </source>
</evidence>
<name>T1H0K8_MEGSC</name>